<dbReference type="Proteomes" id="UP000291084">
    <property type="component" value="Chromosome 4"/>
</dbReference>
<sequence length="106" mass="12298">MIHADVLLWDVPKQQGPSIFLTSFNQLIITCFCLFSFYHFFTFTTSWTSNKGPPLLKHHFFQMKPAMLGRCLLLYPFSSPLPPCTNFFFVAVCCSRECLFILDVFV</sequence>
<gene>
    <name evidence="2" type="primary">Vigan.04G226000</name>
    <name evidence="2" type="ORF">VIGAN_04226000</name>
</gene>
<accession>A0A0S3RW20</accession>
<dbReference type="AlphaFoldDB" id="A0A0S3RW20"/>
<proteinExistence type="predicted"/>
<dbReference type="EMBL" id="AP015037">
    <property type="protein sequence ID" value="BAT84803.1"/>
    <property type="molecule type" value="Genomic_DNA"/>
</dbReference>
<keyword evidence="1" id="KW-1133">Transmembrane helix</keyword>
<reference evidence="2 3" key="1">
    <citation type="journal article" date="2015" name="Sci. Rep.">
        <title>The power of single molecule real-time sequencing technology in the de novo assembly of a eukaryotic genome.</title>
        <authorList>
            <person name="Sakai H."/>
            <person name="Naito K."/>
            <person name="Ogiso-Tanaka E."/>
            <person name="Takahashi Y."/>
            <person name="Iseki K."/>
            <person name="Muto C."/>
            <person name="Satou K."/>
            <person name="Teruya K."/>
            <person name="Shiroma A."/>
            <person name="Shimoji M."/>
            <person name="Hirano T."/>
            <person name="Itoh T."/>
            <person name="Kaga A."/>
            <person name="Tomooka N."/>
        </authorList>
    </citation>
    <scope>NUCLEOTIDE SEQUENCE [LARGE SCALE GENOMIC DNA]</scope>
    <source>
        <strain evidence="3">cv. Shumari</strain>
    </source>
</reference>
<keyword evidence="3" id="KW-1185">Reference proteome</keyword>
<name>A0A0S3RW20_PHAAN</name>
<evidence type="ECO:0000313" key="3">
    <source>
        <dbReference type="Proteomes" id="UP000291084"/>
    </source>
</evidence>
<evidence type="ECO:0000313" key="2">
    <source>
        <dbReference type="EMBL" id="BAT84803.1"/>
    </source>
</evidence>
<feature type="transmembrane region" description="Helical" evidence="1">
    <location>
        <begin position="20"/>
        <end position="41"/>
    </location>
</feature>
<keyword evidence="1" id="KW-0812">Transmembrane</keyword>
<evidence type="ECO:0000256" key="1">
    <source>
        <dbReference type="SAM" id="Phobius"/>
    </source>
</evidence>
<protein>
    <submittedName>
        <fullName evidence="2">Uncharacterized protein</fullName>
    </submittedName>
</protein>
<organism evidence="2 3">
    <name type="scientific">Vigna angularis var. angularis</name>
    <dbReference type="NCBI Taxonomy" id="157739"/>
    <lineage>
        <taxon>Eukaryota</taxon>
        <taxon>Viridiplantae</taxon>
        <taxon>Streptophyta</taxon>
        <taxon>Embryophyta</taxon>
        <taxon>Tracheophyta</taxon>
        <taxon>Spermatophyta</taxon>
        <taxon>Magnoliopsida</taxon>
        <taxon>eudicotyledons</taxon>
        <taxon>Gunneridae</taxon>
        <taxon>Pentapetalae</taxon>
        <taxon>rosids</taxon>
        <taxon>fabids</taxon>
        <taxon>Fabales</taxon>
        <taxon>Fabaceae</taxon>
        <taxon>Papilionoideae</taxon>
        <taxon>50 kb inversion clade</taxon>
        <taxon>NPAAA clade</taxon>
        <taxon>indigoferoid/millettioid clade</taxon>
        <taxon>Phaseoleae</taxon>
        <taxon>Vigna</taxon>
    </lineage>
</organism>
<keyword evidence="1" id="KW-0472">Membrane</keyword>